<dbReference type="Gene3D" id="3.30.70.1070">
    <property type="entry name" value="Sporulation related repeat"/>
    <property type="match status" value="1"/>
</dbReference>
<feature type="region of interest" description="Disordered" evidence="1">
    <location>
        <begin position="229"/>
        <end position="289"/>
    </location>
</feature>
<sequence>MTAKHAQRNHIQHYIWLIAGLLFLLFAFIFWIMTDTKELVTQSKQIEETQVLIQPEKVAATTNLGGLTEEVRPLQMTTRMVASGNHLAEFRGTKFIEENAKHYSVELFRATNEDVVKSFLQKLDNRKDLIYFRLSGEEQAEQYVLSFGNFKSEHDAKAQLERLTVPLPASVKPQLVKFEDFKNLVNDLGSDELVGGNKVYEVKLKPAAVPVIDESILAQMKQQVTQALAAKTTDPNQTTTRTTVTRKDQQGNVVDVQRSQSAVVPKPAENRPPAQERKPVETQISDPFN</sequence>
<dbReference type="RefSeq" id="WP_166321932.1">
    <property type="nucleotide sequence ID" value="NZ_CP049916.1"/>
</dbReference>
<dbReference type="KEGG" id="alj:G8D99_01355"/>
<evidence type="ECO:0000313" key="3">
    <source>
        <dbReference type="EMBL" id="QIO07809.1"/>
    </source>
</evidence>
<evidence type="ECO:0000256" key="2">
    <source>
        <dbReference type="SAM" id="Phobius"/>
    </source>
</evidence>
<evidence type="ECO:0000256" key="1">
    <source>
        <dbReference type="SAM" id="MobiDB-lite"/>
    </source>
</evidence>
<keyword evidence="4" id="KW-1185">Reference proteome</keyword>
<keyword evidence="2" id="KW-0812">Transmembrane</keyword>
<dbReference type="InterPro" id="IPR036680">
    <property type="entry name" value="SPOR-like_sf"/>
</dbReference>
<gene>
    <name evidence="3" type="ORF">G8D99_01355</name>
</gene>
<accession>A0A6G8S0T8</accession>
<dbReference type="AlphaFoldDB" id="A0A6G8S0T8"/>
<evidence type="ECO:0008006" key="5">
    <source>
        <dbReference type="Google" id="ProtNLM"/>
    </source>
</evidence>
<proteinExistence type="predicted"/>
<name>A0A6G8S0T8_9GAMM</name>
<feature type="transmembrane region" description="Helical" evidence="2">
    <location>
        <begin position="14"/>
        <end position="33"/>
    </location>
</feature>
<dbReference type="EMBL" id="CP049916">
    <property type="protein sequence ID" value="QIO07809.1"/>
    <property type="molecule type" value="Genomic_DNA"/>
</dbReference>
<keyword evidence="2" id="KW-0472">Membrane</keyword>
<protein>
    <recommendedName>
        <fullName evidence="5">SPOR domain-containing protein</fullName>
    </recommendedName>
</protein>
<dbReference type="GO" id="GO:0042834">
    <property type="term" value="F:peptidoglycan binding"/>
    <property type="evidence" value="ECO:0007669"/>
    <property type="project" value="InterPro"/>
</dbReference>
<dbReference type="Proteomes" id="UP000501939">
    <property type="component" value="Chromosome"/>
</dbReference>
<evidence type="ECO:0000313" key="4">
    <source>
        <dbReference type="Proteomes" id="UP000501939"/>
    </source>
</evidence>
<reference evidence="3 4" key="1">
    <citation type="submission" date="2020-03" db="EMBL/GenBank/DDBJ databases">
        <authorList>
            <person name="Zhu W."/>
        </authorList>
    </citation>
    <scope>NUCLEOTIDE SEQUENCE [LARGE SCALE GENOMIC DNA]</scope>
    <source>
        <strain evidence="3 4">185</strain>
    </source>
</reference>
<organism evidence="3 4">
    <name type="scientific">Acinetobacter lanii</name>
    <dbReference type="NCBI Taxonomy" id="2715163"/>
    <lineage>
        <taxon>Bacteria</taxon>
        <taxon>Pseudomonadati</taxon>
        <taxon>Pseudomonadota</taxon>
        <taxon>Gammaproteobacteria</taxon>
        <taxon>Moraxellales</taxon>
        <taxon>Moraxellaceae</taxon>
        <taxon>Acinetobacter</taxon>
    </lineage>
</organism>
<keyword evidence="2" id="KW-1133">Transmembrane helix</keyword>
<feature type="compositionally biased region" description="Low complexity" evidence="1">
    <location>
        <begin position="232"/>
        <end position="243"/>
    </location>
</feature>